<dbReference type="InterPro" id="IPR050870">
    <property type="entry name" value="FAST_kinase"/>
</dbReference>
<dbReference type="PANTHER" id="PTHR21228:SF40">
    <property type="entry name" value="LD45607P"/>
    <property type="match status" value="1"/>
</dbReference>
<dbReference type="GO" id="GO:0005759">
    <property type="term" value="C:mitochondrial matrix"/>
    <property type="evidence" value="ECO:0007669"/>
    <property type="project" value="TreeGrafter"/>
</dbReference>
<proteinExistence type="predicted"/>
<name>A0A1L8DK87_9DIPT</name>
<dbReference type="PROSITE" id="PS51286">
    <property type="entry name" value="RAP"/>
    <property type="match status" value="1"/>
</dbReference>
<reference evidence="4" key="1">
    <citation type="submission" date="2016-12" db="EMBL/GenBank/DDBJ databases">
        <title>An insight into the sialome and mialome of the sand fly, Nyssomyia neivai.</title>
        <authorList>
            <person name="Sebastian V."/>
            <person name="Goulart T.M."/>
            <person name="Oliveira W."/>
            <person name="Calvo E."/>
            <person name="Oliveira L.F."/>
            <person name="Pinto M.C."/>
            <person name="Rosselino A.M."/>
            <person name="Ribeiro J.M."/>
        </authorList>
    </citation>
    <scope>NUCLEOTIDE SEQUENCE</scope>
</reference>
<evidence type="ECO:0000259" key="3">
    <source>
        <dbReference type="PROSITE" id="PS51286"/>
    </source>
</evidence>
<feature type="domain" description="RAP" evidence="3">
    <location>
        <begin position="570"/>
        <end position="629"/>
    </location>
</feature>
<comment type="subcellular location">
    <subcellularLocation>
        <location evidence="1">Mitochondrion</location>
    </subcellularLocation>
</comment>
<dbReference type="EMBL" id="GFDF01007211">
    <property type="protein sequence ID" value="JAV06873.1"/>
    <property type="molecule type" value="Transcribed_RNA"/>
</dbReference>
<dbReference type="SMART" id="SM00952">
    <property type="entry name" value="RAP"/>
    <property type="match status" value="1"/>
</dbReference>
<keyword evidence="4" id="KW-0808">Transferase</keyword>
<dbReference type="AlphaFoldDB" id="A0A1L8DK87"/>
<dbReference type="GO" id="GO:0044528">
    <property type="term" value="P:regulation of mitochondrial mRNA stability"/>
    <property type="evidence" value="ECO:0007669"/>
    <property type="project" value="InterPro"/>
</dbReference>
<dbReference type="InterPro" id="IPR010622">
    <property type="entry name" value="FAST_Leu-rich"/>
</dbReference>
<dbReference type="PANTHER" id="PTHR21228">
    <property type="entry name" value="FAST LEU-RICH DOMAIN-CONTAINING"/>
    <property type="match status" value="1"/>
</dbReference>
<accession>A0A1L8DK87</accession>
<dbReference type="InterPro" id="IPR013584">
    <property type="entry name" value="RAP"/>
</dbReference>
<dbReference type="GO" id="GO:0003723">
    <property type="term" value="F:RNA binding"/>
    <property type="evidence" value="ECO:0007669"/>
    <property type="project" value="TreeGrafter"/>
</dbReference>
<keyword evidence="4" id="KW-0418">Kinase</keyword>
<sequence length="640" mass="72567">MSRCILNRIKYVGAVGGCGRNTIGIFSRGMSSRDDKSPTVKHTTILVQNGVSIQELPVIVRKAGQREFVAYCSNKAPSAQEITLPEVSQMPMEVLSSIERCLTTNGVLTLVNSMQGDELNADVAAYALEKIFRTETVFNLKNVEQSRVFLRLVGTLLERGDTQLVLSVMRKLINLVDLNQTIESFSNELLMRNTDNRLAVREICDAIDICVACGQREAAEKFWTGLAERASDIDAGNIARVYKVAPLLKVTRRMLITLLDRRISSCWTALNAGDVVTILTSLEKCQSPPFRTMQSISRWLSTNIHCINESHLEAIVAALTHLQYTDAQLERSLERYVKARGIKIQRQTLIVALLNFCTNFRIRNYHILNGCSEYFVMNASTIEAKHLCAIVQPFGQLNYQPINGMRFWHTLEMAVERNFGRMVPADVIGVALSCVYLEMFPLNFVKRIFNPYFLDVMHQSSRPEIVARQRMQLKLFDTAMVLECADYDGPWLPRDHGARSVWHDGRIKRILNQIQQNLETIAGGFDRFTTCTYLAQLPITELHIIDILLHPAGLGGTWKLRPRTERNIHTAVLIHLPEHFNATGEYLSGPQSMRIRHFRKMGLRVVTLNYETLAKLKIHPKELNSYLVERMKSALPAFTA</sequence>
<evidence type="ECO:0000256" key="1">
    <source>
        <dbReference type="ARBA" id="ARBA00004173"/>
    </source>
</evidence>
<evidence type="ECO:0000256" key="2">
    <source>
        <dbReference type="ARBA" id="ARBA00023128"/>
    </source>
</evidence>
<dbReference type="GO" id="GO:0035770">
    <property type="term" value="C:ribonucleoprotein granule"/>
    <property type="evidence" value="ECO:0007669"/>
    <property type="project" value="TreeGrafter"/>
</dbReference>
<organism evidence="4">
    <name type="scientific">Nyssomyia neivai</name>
    <dbReference type="NCBI Taxonomy" id="330878"/>
    <lineage>
        <taxon>Eukaryota</taxon>
        <taxon>Metazoa</taxon>
        <taxon>Ecdysozoa</taxon>
        <taxon>Arthropoda</taxon>
        <taxon>Hexapoda</taxon>
        <taxon>Insecta</taxon>
        <taxon>Pterygota</taxon>
        <taxon>Neoptera</taxon>
        <taxon>Endopterygota</taxon>
        <taxon>Diptera</taxon>
        <taxon>Nematocera</taxon>
        <taxon>Psychodoidea</taxon>
        <taxon>Psychodidae</taxon>
        <taxon>Nyssomyia</taxon>
    </lineage>
</organism>
<dbReference type="GO" id="GO:0016301">
    <property type="term" value="F:kinase activity"/>
    <property type="evidence" value="ECO:0007669"/>
    <property type="project" value="UniProtKB-KW"/>
</dbReference>
<protein>
    <submittedName>
        <fullName evidence="4">Putative fast kinase domain-containing protein 3 mitochondrial</fullName>
    </submittedName>
</protein>
<keyword evidence="2" id="KW-0496">Mitochondrion</keyword>
<dbReference type="GO" id="GO:0000963">
    <property type="term" value="P:mitochondrial RNA processing"/>
    <property type="evidence" value="ECO:0007669"/>
    <property type="project" value="TreeGrafter"/>
</dbReference>
<evidence type="ECO:0000313" key="4">
    <source>
        <dbReference type="EMBL" id="JAV06873.1"/>
    </source>
</evidence>
<dbReference type="Pfam" id="PF06743">
    <property type="entry name" value="FAST_1"/>
    <property type="match status" value="1"/>
</dbReference>